<gene>
    <name evidence="3" type="ORF">ACFQJ7_00785</name>
</gene>
<dbReference type="InterPro" id="IPR056163">
    <property type="entry name" value="TbsP_C"/>
</dbReference>
<dbReference type="Pfam" id="PF19138">
    <property type="entry name" value="TbsP_N"/>
    <property type="match status" value="1"/>
</dbReference>
<evidence type="ECO:0000313" key="3">
    <source>
        <dbReference type="EMBL" id="MFC7124579.1"/>
    </source>
</evidence>
<evidence type="ECO:0000259" key="1">
    <source>
        <dbReference type="Pfam" id="PF19138"/>
    </source>
</evidence>
<dbReference type="Pfam" id="PF23336">
    <property type="entry name" value="HTH_TbsP_C"/>
    <property type="match status" value="1"/>
</dbReference>
<sequence length="274" mass="30212">MDSIEIRSYSHCVRNHIVDSHVDEWRVRSANKQFLMAVIDTLQGDDGVGLTVEWLSDSQTLKDLEKDFLIATKMSELTADDHLSVRTSTETAGNTPTVLLSPEKAVSLLPVHGNEAVQIEITNEAVTERLWEKYDNEWEIAIPVSVDTPPYSRLLSLAEHNLGTDVKTDLDNAYGAIESRAPDDRPEPVTVGLLVGAKHDLLLRDVVEWAETSTLATQGTVSKLKQQLEDVGVVSTTSENIGVGRPRQRLTLAKETFESLSSDELVANVQSVLP</sequence>
<proteinExistence type="predicted"/>
<feature type="domain" description="Transcriptional regulator TbsP N-terminal" evidence="1">
    <location>
        <begin position="11"/>
        <end position="149"/>
    </location>
</feature>
<dbReference type="EMBL" id="JBHSZQ010000001">
    <property type="protein sequence ID" value="MFC7124579.1"/>
    <property type="molecule type" value="Genomic_DNA"/>
</dbReference>
<feature type="domain" description="Transcriptional regulator TbsP-like C-terminal" evidence="2">
    <location>
        <begin position="150"/>
        <end position="270"/>
    </location>
</feature>
<protein>
    <submittedName>
        <fullName evidence="3">DUF5821 family protein</fullName>
    </submittedName>
</protein>
<comment type="caution">
    <text evidence="3">The sequence shown here is derived from an EMBL/GenBank/DDBJ whole genome shotgun (WGS) entry which is preliminary data.</text>
</comment>
<dbReference type="AlphaFoldDB" id="A0ABD5X4Q2"/>
<accession>A0ABD5X4Q2</accession>
<evidence type="ECO:0000259" key="2">
    <source>
        <dbReference type="Pfam" id="PF23336"/>
    </source>
</evidence>
<organism evidence="3 4">
    <name type="scientific">Halovenus rubra</name>
    <dbReference type="NCBI Taxonomy" id="869890"/>
    <lineage>
        <taxon>Archaea</taxon>
        <taxon>Methanobacteriati</taxon>
        <taxon>Methanobacteriota</taxon>
        <taxon>Stenosarchaea group</taxon>
        <taxon>Halobacteria</taxon>
        <taxon>Halobacteriales</taxon>
        <taxon>Haloarculaceae</taxon>
        <taxon>Halovenus</taxon>
    </lineage>
</organism>
<evidence type="ECO:0000313" key="4">
    <source>
        <dbReference type="Proteomes" id="UP001596414"/>
    </source>
</evidence>
<reference evidence="3 4" key="1">
    <citation type="journal article" date="2014" name="Int. J. Syst. Evol. Microbiol.">
        <title>Complete genome sequence of Corynebacterium casei LMG S-19264T (=DSM 44701T), isolated from a smear-ripened cheese.</title>
        <authorList>
            <consortium name="US DOE Joint Genome Institute (JGI-PGF)"/>
            <person name="Walter F."/>
            <person name="Albersmeier A."/>
            <person name="Kalinowski J."/>
            <person name="Ruckert C."/>
        </authorList>
    </citation>
    <scope>NUCLEOTIDE SEQUENCE [LARGE SCALE GENOMIC DNA]</scope>
    <source>
        <strain evidence="3 4">CGMCC 4.7215</strain>
    </source>
</reference>
<dbReference type="Proteomes" id="UP001596414">
    <property type="component" value="Unassembled WGS sequence"/>
</dbReference>
<dbReference type="InterPro" id="IPR043859">
    <property type="entry name" value="TbsP-like_N"/>
</dbReference>
<name>A0ABD5X4Q2_9EURY</name>
<dbReference type="RefSeq" id="WP_267637709.1">
    <property type="nucleotide sequence ID" value="NZ_JAODIY010000010.1"/>
</dbReference>